<protein>
    <submittedName>
        <fullName evidence="1">Uncharacterized protein</fullName>
    </submittedName>
</protein>
<evidence type="ECO:0000313" key="1">
    <source>
        <dbReference type="EMBL" id="AKT43091.1"/>
    </source>
</evidence>
<sequence>MPLADLATPPAAVLDTEALLDSLDQSFSGGFARLHGEHLDALASLGRAFTGTPLAGALTEALEGIGRSEFVDRHFLVLAAARAALQGAQHDALAAQAGSALGRPVARPEEIPAGTAQAPAPKIEVWLESVRHWLMELALAGFTNLEVSAILPFQATLEQLESEPHLARHAALLGGFLNELLTVFPARGTPNIPLARWADLWSRAMILAARPPEPARTRPATGELRVFAADLRQHENFATLVAFGSLREAKQPPRLVRATVSAFKVDVIQGEELAPLFADAAELLLDGLASSKAIAISDMRLTATGDLLWNFKAAKLGKAFDPLAEASDVLKDAPAARPSLDPADRHPALLEELVYLTGHQVTIKDNALTLTLDGAALPLDSDRLPETDDLSLDDVKGSGAVVGLLRFDGGRWSLQPLLAGGGKKKLRFIGASLGGGRGKKSKLGALATLKERSSKLLRKKS</sequence>
<dbReference type="Proteomes" id="UP000067626">
    <property type="component" value="Chromosome"/>
</dbReference>
<dbReference type="KEGG" id="ccro:CMC5_073190"/>
<reference evidence="1 2" key="1">
    <citation type="submission" date="2015-07" db="EMBL/GenBank/DDBJ databases">
        <title>Genome analysis of myxobacterium Chondromyces crocatus Cm c5 reveals a high potential for natural compound synthesis and the genetic basis for the loss of fruiting body formation.</title>
        <authorList>
            <person name="Zaburannyi N."/>
            <person name="Bunk B."/>
            <person name="Maier J."/>
            <person name="Overmann J."/>
            <person name="Mueller R."/>
        </authorList>
    </citation>
    <scope>NUCLEOTIDE SEQUENCE [LARGE SCALE GENOMIC DNA]</scope>
    <source>
        <strain evidence="1 2">Cm c5</strain>
    </source>
</reference>
<dbReference type="PATRIC" id="fig|52.7.peg.8041"/>
<gene>
    <name evidence="1" type="ORF">CMC5_073190</name>
</gene>
<accession>A0A0K1EQI1</accession>
<evidence type="ECO:0000313" key="2">
    <source>
        <dbReference type="Proteomes" id="UP000067626"/>
    </source>
</evidence>
<proteinExistence type="predicted"/>
<name>A0A0K1EQI1_CHOCO</name>
<organism evidence="1 2">
    <name type="scientific">Chondromyces crocatus</name>
    <dbReference type="NCBI Taxonomy" id="52"/>
    <lineage>
        <taxon>Bacteria</taxon>
        <taxon>Pseudomonadati</taxon>
        <taxon>Myxococcota</taxon>
        <taxon>Polyangia</taxon>
        <taxon>Polyangiales</taxon>
        <taxon>Polyangiaceae</taxon>
        <taxon>Chondromyces</taxon>
    </lineage>
</organism>
<keyword evidence="2" id="KW-1185">Reference proteome</keyword>
<dbReference type="EMBL" id="CP012159">
    <property type="protein sequence ID" value="AKT43091.1"/>
    <property type="molecule type" value="Genomic_DNA"/>
</dbReference>
<dbReference type="RefSeq" id="WP_050434617.1">
    <property type="nucleotide sequence ID" value="NZ_CP012159.1"/>
</dbReference>
<dbReference type="AlphaFoldDB" id="A0A0K1EQI1"/>
<dbReference type="STRING" id="52.CMC5_073190"/>
<dbReference type="OrthoDB" id="501927at2"/>